<evidence type="ECO:0000256" key="5">
    <source>
        <dbReference type="ARBA" id="ARBA00022777"/>
    </source>
</evidence>
<dbReference type="Pfam" id="PF02518">
    <property type="entry name" value="HATPase_c"/>
    <property type="match status" value="1"/>
</dbReference>
<dbReference type="Gene3D" id="1.10.287.130">
    <property type="match status" value="1"/>
</dbReference>
<dbReference type="PANTHER" id="PTHR43047">
    <property type="entry name" value="TWO-COMPONENT HISTIDINE PROTEIN KINASE"/>
    <property type="match status" value="1"/>
</dbReference>
<dbReference type="InterPro" id="IPR005467">
    <property type="entry name" value="His_kinase_dom"/>
</dbReference>
<keyword evidence="3" id="KW-0597">Phosphoprotein</keyword>
<feature type="transmembrane region" description="Helical" evidence="7">
    <location>
        <begin position="6"/>
        <end position="25"/>
    </location>
</feature>
<comment type="caution">
    <text evidence="9">The sequence shown here is derived from an EMBL/GenBank/DDBJ whole genome shotgun (WGS) entry which is preliminary data.</text>
</comment>
<feature type="coiled-coil region" evidence="6">
    <location>
        <begin position="472"/>
        <end position="499"/>
    </location>
</feature>
<feature type="transmembrane region" description="Helical" evidence="7">
    <location>
        <begin position="95"/>
        <end position="114"/>
    </location>
</feature>
<feature type="transmembrane region" description="Helical" evidence="7">
    <location>
        <begin position="261"/>
        <end position="283"/>
    </location>
</feature>
<dbReference type="InterPro" id="IPR029016">
    <property type="entry name" value="GAF-like_dom_sf"/>
</dbReference>
<keyword evidence="5" id="KW-0418">Kinase</keyword>
<reference evidence="9" key="1">
    <citation type="submission" date="2020-04" db="EMBL/GenBank/DDBJ databases">
        <authorList>
            <person name="Zhang T."/>
        </authorList>
    </citation>
    <scope>NUCLEOTIDE SEQUENCE</scope>
    <source>
        <strain evidence="9">HKST-UBA03</strain>
    </source>
</reference>
<gene>
    <name evidence="9" type="ORF">KC614_01630</name>
</gene>
<dbReference type="SMART" id="SM00387">
    <property type="entry name" value="HATPase_c"/>
    <property type="match status" value="1"/>
</dbReference>
<feature type="transmembrane region" description="Helical" evidence="7">
    <location>
        <begin position="198"/>
        <end position="216"/>
    </location>
</feature>
<dbReference type="Pfam" id="PF00512">
    <property type="entry name" value="HisKA"/>
    <property type="match status" value="1"/>
</dbReference>
<feature type="transmembrane region" description="Helical" evidence="7">
    <location>
        <begin position="32"/>
        <end position="51"/>
    </location>
</feature>
<keyword evidence="7" id="KW-1133">Transmembrane helix</keyword>
<dbReference type="GO" id="GO:0000155">
    <property type="term" value="F:phosphorelay sensor kinase activity"/>
    <property type="evidence" value="ECO:0007669"/>
    <property type="project" value="InterPro"/>
</dbReference>
<dbReference type="InterPro" id="IPR004358">
    <property type="entry name" value="Sig_transdc_His_kin-like_C"/>
</dbReference>
<feature type="domain" description="Histidine kinase" evidence="8">
    <location>
        <begin position="506"/>
        <end position="727"/>
    </location>
</feature>
<dbReference type="GO" id="GO:0009927">
    <property type="term" value="F:histidine phosphotransfer kinase activity"/>
    <property type="evidence" value="ECO:0007669"/>
    <property type="project" value="TreeGrafter"/>
</dbReference>
<keyword evidence="7" id="KW-0472">Membrane</keyword>
<feature type="transmembrane region" description="Helical" evidence="7">
    <location>
        <begin position="169"/>
        <end position="192"/>
    </location>
</feature>
<dbReference type="GO" id="GO:0005886">
    <property type="term" value="C:plasma membrane"/>
    <property type="evidence" value="ECO:0007669"/>
    <property type="project" value="TreeGrafter"/>
</dbReference>
<dbReference type="SMART" id="SM00388">
    <property type="entry name" value="HisKA"/>
    <property type="match status" value="1"/>
</dbReference>
<evidence type="ECO:0000256" key="6">
    <source>
        <dbReference type="SAM" id="Coils"/>
    </source>
</evidence>
<evidence type="ECO:0000313" key="9">
    <source>
        <dbReference type="EMBL" id="MCA9391889.1"/>
    </source>
</evidence>
<dbReference type="InterPro" id="IPR031621">
    <property type="entry name" value="HisKA_7TM"/>
</dbReference>
<accession>A0A955LKJ2</accession>
<evidence type="ECO:0000256" key="1">
    <source>
        <dbReference type="ARBA" id="ARBA00000085"/>
    </source>
</evidence>
<name>A0A955LKJ2_UNCKA</name>
<dbReference type="PROSITE" id="PS50109">
    <property type="entry name" value="HIS_KIN"/>
    <property type="match status" value="1"/>
</dbReference>
<reference evidence="9" key="2">
    <citation type="journal article" date="2021" name="Microbiome">
        <title>Successional dynamics and alternative stable states in a saline activated sludge microbial community over 9 years.</title>
        <authorList>
            <person name="Wang Y."/>
            <person name="Ye J."/>
            <person name="Ju F."/>
            <person name="Liu L."/>
            <person name="Boyd J.A."/>
            <person name="Deng Y."/>
            <person name="Parks D.H."/>
            <person name="Jiang X."/>
            <person name="Yin X."/>
            <person name="Woodcroft B.J."/>
            <person name="Tyson G.W."/>
            <person name="Hugenholtz P."/>
            <person name="Polz M.F."/>
            <person name="Zhang T."/>
        </authorList>
    </citation>
    <scope>NUCLEOTIDE SEQUENCE</scope>
    <source>
        <strain evidence="9">HKST-UBA03</strain>
    </source>
</reference>
<dbReference type="InterPro" id="IPR003594">
    <property type="entry name" value="HATPase_dom"/>
</dbReference>
<keyword evidence="7" id="KW-0812">Transmembrane</keyword>
<dbReference type="PRINTS" id="PR00344">
    <property type="entry name" value="BCTRLSENSOR"/>
</dbReference>
<evidence type="ECO:0000259" key="8">
    <source>
        <dbReference type="PROSITE" id="PS50109"/>
    </source>
</evidence>
<dbReference type="Gene3D" id="3.30.450.40">
    <property type="match status" value="1"/>
</dbReference>
<dbReference type="InterPro" id="IPR036890">
    <property type="entry name" value="HATPase_C_sf"/>
</dbReference>
<dbReference type="EC" id="2.7.13.3" evidence="2"/>
<feature type="transmembrane region" description="Helical" evidence="7">
    <location>
        <begin position="237"/>
        <end position="255"/>
    </location>
</feature>
<keyword evidence="6" id="KW-0175">Coiled coil</keyword>
<evidence type="ECO:0000256" key="7">
    <source>
        <dbReference type="SAM" id="Phobius"/>
    </source>
</evidence>
<dbReference type="EMBL" id="JAGQKZ010000009">
    <property type="protein sequence ID" value="MCA9391889.1"/>
    <property type="molecule type" value="Genomic_DNA"/>
</dbReference>
<dbReference type="SUPFAM" id="SSF55874">
    <property type="entry name" value="ATPase domain of HSP90 chaperone/DNA topoisomerase II/histidine kinase"/>
    <property type="match status" value="1"/>
</dbReference>
<dbReference type="Pfam" id="PF16927">
    <property type="entry name" value="HisKA_7TM"/>
    <property type="match status" value="1"/>
</dbReference>
<proteinExistence type="predicted"/>
<evidence type="ECO:0000256" key="4">
    <source>
        <dbReference type="ARBA" id="ARBA00022679"/>
    </source>
</evidence>
<comment type="catalytic activity">
    <reaction evidence="1">
        <text>ATP + protein L-histidine = ADP + protein N-phospho-L-histidine.</text>
        <dbReference type="EC" id="2.7.13.3"/>
    </reaction>
</comment>
<dbReference type="PANTHER" id="PTHR43047:SF72">
    <property type="entry name" value="OSMOSENSING HISTIDINE PROTEIN KINASE SLN1"/>
    <property type="match status" value="1"/>
</dbReference>
<dbReference type="SUPFAM" id="SSF55781">
    <property type="entry name" value="GAF domain-like"/>
    <property type="match status" value="1"/>
</dbReference>
<sequence>MTIYAAASFINFIGSLVLAGGILIYNYKKPLYLKLAMVNIAIAVWAFGYWMWQTSIDYNSALFWTQILTIGSAMIPTGFFIWVTEYLNETKRYRIILILSILSAFVFSTLSFSGHMIVGLRSIAGFSFWPIPGVLYHLFLAFHFVGLMMFGFYRLLANAKNMHGVEHQRLLIVVGGMIFGFVCGLTNFPLWYGINLPPVGNFLIIIYPLTLSYAILRYRFLDIRLIAEEVVLNFIRYALLHIFFIIVVTAYSIYLNEAVNVVGYVFFSGLAAFIITVVGNGVNHSLQNIVTRRLFKIIPAEIRLRRLQSAIAQTVELSQLFDTLQASFKIHMKTESAVLVLSSFNKFTSTPLIFASEDSPNYSDLGKIASVFSNYDDIVLYDELKGIHKDIRRSKDLEIGNEELADILSNNGIYVVVPIPAKNSVNNILCLGAKQHFGVYTTQDISILEGLRLHLSTVLENSLLYEHEKQFNAELQKRVAEATSELRSAYNELKNIDKMKDYIIDITSHELRTPATIVKSYLWLILDGRKGDITPQQKVAIERAYHSNDHLLQLITDMLDIARIEKGKLELNLSEFDLNKTVIEIIEELLPLARDKHIGLNVEDTEDGDLIINGDKDKVTEVVMNLVNNAIKYTKKGYVKVSIKKEDKFAIVNVSDTGVGISEADQARLFTKFFRTEQTLVEVPSAGGTGLGLYITKALLNLMGGSISLESTLNQGTTFTVRIPLSQQVK</sequence>
<dbReference type="SUPFAM" id="SSF47384">
    <property type="entry name" value="Homodimeric domain of signal transducing histidine kinase"/>
    <property type="match status" value="1"/>
</dbReference>
<dbReference type="InterPro" id="IPR003661">
    <property type="entry name" value="HisK_dim/P_dom"/>
</dbReference>
<evidence type="ECO:0000256" key="3">
    <source>
        <dbReference type="ARBA" id="ARBA00022553"/>
    </source>
</evidence>
<dbReference type="CDD" id="cd00082">
    <property type="entry name" value="HisKA"/>
    <property type="match status" value="1"/>
</dbReference>
<dbReference type="InterPro" id="IPR036097">
    <property type="entry name" value="HisK_dim/P_sf"/>
</dbReference>
<dbReference type="Proteomes" id="UP000751518">
    <property type="component" value="Unassembled WGS sequence"/>
</dbReference>
<keyword evidence="4" id="KW-0808">Transferase</keyword>
<feature type="transmembrane region" description="Helical" evidence="7">
    <location>
        <begin position="63"/>
        <end position="83"/>
    </location>
</feature>
<dbReference type="FunFam" id="3.30.565.10:FF:000010">
    <property type="entry name" value="Sensor histidine kinase RcsC"/>
    <property type="match status" value="1"/>
</dbReference>
<feature type="transmembrane region" description="Helical" evidence="7">
    <location>
        <begin position="134"/>
        <end position="157"/>
    </location>
</feature>
<evidence type="ECO:0000256" key="2">
    <source>
        <dbReference type="ARBA" id="ARBA00012438"/>
    </source>
</evidence>
<evidence type="ECO:0000313" key="10">
    <source>
        <dbReference type="Proteomes" id="UP000751518"/>
    </source>
</evidence>
<protein>
    <recommendedName>
        <fullName evidence="2">histidine kinase</fullName>
        <ecNumber evidence="2">2.7.13.3</ecNumber>
    </recommendedName>
</protein>
<organism evidence="9 10">
    <name type="scientific">candidate division WWE3 bacterium</name>
    <dbReference type="NCBI Taxonomy" id="2053526"/>
    <lineage>
        <taxon>Bacteria</taxon>
        <taxon>Katanobacteria</taxon>
    </lineage>
</organism>
<dbReference type="AlphaFoldDB" id="A0A955LKJ2"/>
<dbReference type="Gene3D" id="3.30.565.10">
    <property type="entry name" value="Histidine kinase-like ATPase, C-terminal domain"/>
    <property type="match status" value="1"/>
</dbReference>